<dbReference type="InParanoid" id="A0A166MK14"/>
<dbReference type="EMBL" id="KV427114">
    <property type="protein sequence ID" value="KZV78118.1"/>
    <property type="molecule type" value="Genomic_DNA"/>
</dbReference>
<feature type="non-terminal residue" evidence="1">
    <location>
        <position position="1"/>
    </location>
</feature>
<accession>A0A166MK14</accession>
<dbReference type="AlphaFoldDB" id="A0A166MK14"/>
<dbReference type="SUPFAM" id="SSF52540">
    <property type="entry name" value="P-loop containing nucleoside triphosphate hydrolases"/>
    <property type="match status" value="1"/>
</dbReference>
<dbReference type="Proteomes" id="UP000077266">
    <property type="component" value="Unassembled WGS sequence"/>
</dbReference>
<evidence type="ECO:0008006" key="3">
    <source>
        <dbReference type="Google" id="ProtNLM"/>
    </source>
</evidence>
<proteinExistence type="predicted"/>
<keyword evidence="2" id="KW-1185">Reference proteome</keyword>
<gene>
    <name evidence="1" type="ORF">EXIGLDRAFT_634575</name>
</gene>
<evidence type="ECO:0000313" key="1">
    <source>
        <dbReference type="EMBL" id="KZV78118.1"/>
    </source>
</evidence>
<name>A0A166MK14_EXIGL</name>
<protein>
    <recommendedName>
        <fullName evidence="3">SNF2 N-terminal domain-containing protein</fullName>
    </recommendedName>
</protein>
<reference evidence="1 2" key="1">
    <citation type="journal article" date="2016" name="Mol. Biol. Evol.">
        <title>Comparative Genomics of Early-Diverging Mushroom-Forming Fungi Provides Insights into the Origins of Lignocellulose Decay Capabilities.</title>
        <authorList>
            <person name="Nagy L.G."/>
            <person name="Riley R."/>
            <person name="Tritt A."/>
            <person name="Adam C."/>
            <person name="Daum C."/>
            <person name="Floudas D."/>
            <person name="Sun H."/>
            <person name="Yadav J.S."/>
            <person name="Pangilinan J."/>
            <person name="Larsson K.H."/>
            <person name="Matsuura K."/>
            <person name="Barry K."/>
            <person name="Labutti K."/>
            <person name="Kuo R."/>
            <person name="Ohm R.A."/>
            <person name="Bhattacharya S.S."/>
            <person name="Shirouzu T."/>
            <person name="Yoshinaga Y."/>
            <person name="Martin F.M."/>
            <person name="Grigoriev I.V."/>
            <person name="Hibbett D.S."/>
        </authorList>
    </citation>
    <scope>NUCLEOTIDE SEQUENCE [LARGE SCALE GENOMIC DNA]</scope>
    <source>
        <strain evidence="1 2">HHB12029</strain>
    </source>
</reference>
<sequence length="160" mass="17645">ADEETDEPPAAPPGRDPTIDVLEGEGTKEFDSQEASVLWERLGFVNRHIPGLHQQLCTNVSLHGWERNAKKLAEYDAAIAEGGDSVTPFVLMKYQLSAVLALTKWTILGECGFNCDAVGMGKTIVTLALFAVLNCYRDWYRAHGQFPGMFGEVHHPSTRV</sequence>
<evidence type="ECO:0000313" key="2">
    <source>
        <dbReference type="Proteomes" id="UP000077266"/>
    </source>
</evidence>
<dbReference type="InterPro" id="IPR027417">
    <property type="entry name" value="P-loop_NTPase"/>
</dbReference>
<organism evidence="1 2">
    <name type="scientific">Exidia glandulosa HHB12029</name>
    <dbReference type="NCBI Taxonomy" id="1314781"/>
    <lineage>
        <taxon>Eukaryota</taxon>
        <taxon>Fungi</taxon>
        <taxon>Dikarya</taxon>
        <taxon>Basidiomycota</taxon>
        <taxon>Agaricomycotina</taxon>
        <taxon>Agaricomycetes</taxon>
        <taxon>Auriculariales</taxon>
        <taxon>Exidiaceae</taxon>
        <taxon>Exidia</taxon>
    </lineage>
</organism>